<name>A0ACC0UK27_9AGAM</name>
<keyword evidence="2" id="KW-1185">Reference proteome</keyword>
<evidence type="ECO:0000313" key="1">
    <source>
        <dbReference type="EMBL" id="KAI9511409.1"/>
    </source>
</evidence>
<protein>
    <submittedName>
        <fullName evidence="1">Uncharacterized protein</fullName>
    </submittedName>
</protein>
<evidence type="ECO:0000313" key="2">
    <source>
        <dbReference type="Proteomes" id="UP001207468"/>
    </source>
</evidence>
<dbReference type="Proteomes" id="UP001207468">
    <property type="component" value="Unassembled WGS sequence"/>
</dbReference>
<accession>A0ACC0UK27</accession>
<reference evidence="1" key="1">
    <citation type="submission" date="2021-03" db="EMBL/GenBank/DDBJ databases">
        <title>Evolutionary priming and transition to the ectomycorrhizal habit in an iconic lineage of mushroom-forming fungi: is preadaptation a requirement?</title>
        <authorList>
            <consortium name="DOE Joint Genome Institute"/>
            <person name="Looney B.P."/>
            <person name="Miyauchi S."/>
            <person name="Morin E."/>
            <person name="Drula E."/>
            <person name="Courty P.E."/>
            <person name="Chicoki N."/>
            <person name="Fauchery L."/>
            <person name="Kohler A."/>
            <person name="Kuo A."/>
            <person name="LaButti K."/>
            <person name="Pangilinan J."/>
            <person name="Lipzen A."/>
            <person name="Riley R."/>
            <person name="Andreopoulos W."/>
            <person name="He G."/>
            <person name="Johnson J."/>
            <person name="Barry K.W."/>
            <person name="Grigoriev I.V."/>
            <person name="Nagy L."/>
            <person name="Hibbett D."/>
            <person name="Henrissat B."/>
            <person name="Matheny P.B."/>
            <person name="Labbe J."/>
            <person name="Martin A.F."/>
        </authorList>
    </citation>
    <scope>NUCLEOTIDE SEQUENCE</scope>
    <source>
        <strain evidence="1">BPL698</strain>
    </source>
</reference>
<organism evidence="1 2">
    <name type="scientific">Russula earlei</name>
    <dbReference type="NCBI Taxonomy" id="71964"/>
    <lineage>
        <taxon>Eukaryota</taxon>
        <taxon>Fungi</taxon>
        <taxon>Dikarya</taxon>
        <taxon>Basidiomycota</taxon>
        <taxon>Agaricomycotina</taxon>
        <taxon>Agaricomycetes</taxon>
        <taxon>Russulales</taxon>
        <taxon>Russulaceae</taxon>
        <taxon>Russula</taxon>
    </lineage>
</organism>
<sequence length="90" mass="10151">MAGPVIVFTPPTPIASTFASALRDERPRPSRHPRSTAKQVIERRLIRLWKRMTRTVRRNERASILPDGFVLLNAAAAAARRRSLYLASSK</sequence>
<gene>
    <name evidence="1" type="ORF">F5148DRAFT_345482</name>
</gene>
<comment type="caution">
    <text evidence="1">The sequence shown here is derived from an EMBL/GenBank/DDBJ whole genome shotgun (WGS) entry which is preliminary data.</text>
</comment>
<proteinExistence type="predicted"/>
<dbReference type="EMBL" id="JAGFNK010000022">
    <property type="protein sequence ID" value="KAI9511409.1"/>
    <property type="molecule type" value="Genomic_DNA"/>
</dbReference>